<name>A0A4E0RWB2_FASHE</name>
<protein>
    <submittedName>
        <fullName evidence="1">Uncharacterized protein</fullName>
    </submittedName>
</protein>
<gene>
    <name evidence="1" type="ORF">D915_009911</name>
</gene>
<evidence type="ECO:0000313" key="1">
    <source>
        <dbReference type="EMBL" id="THD19330.1"/>
    </source>
</evidence>
<accession>A0A4E0RWB2</accession>
<evidence type="ECO:0000313" key="2">
    <source>
        <dbReference type="Proteomes" id="UP000230066"/>
    </source>
</evidence>
<reference evidence="1" key="1">
    <citation type="submission" date="2019-03" db="EMBL/GenBank/DDBJ databases">
        <title>Improved annotation for the trematode Fasciola hepatica.</title>
        <authorList>
            <person name="Choi Y.-J."/>
            <person name="Martin J."/>
            <person name="Mitreva M."/>
        </authorList>
    </citation>
    <scope>NUCLEOTIDE SEQUENCE [LARGE SCALE GENOMIC DNA]</scope>
</reference>
<comment type="caution">
    <text evidence="1">The sequence shown here is derived from an EMBL/GenBank/DDBJ whole genome shotgun (WGS) entry which is preliminary data.</text>
</comment>
<proteinExistence type="predicted"/>
<dbReference type="Proteomes" id="UP000230066">
    <property type="component" value="Unassembled WGS sequence"/>
</dbReference>
<organism evidence="1 2">
    <name type="scientific">Fasciola hepatica</name>
    <name type="common">Liver fluke</name>
    <dbReference type="NCBI Taxonomy" id="6192"/>
    <lineage>
        <taxon>Eukaryota</taxon>
        <taxon>Metazoa</taxon>
        <taxon>Spiralia</taxon>
        <taxon>Lophotrochozoa</taxon>
        <taxon>Platyhelminthes</taxon>
        <taxon>Trematoda</taxon>
        <taxon>Digenea</taxon>
        <taxon>Plagiorchiida</taxon>
        <taxon>Echinostomata</taxon>
        <taxon>Echinostomatoidea</taxon>
        <taxon>Fasciolidae</taxon>
        <taxon>Fasciola</taxon>
    </lineage>
</organism>
<sequence length="96" mass="10523">MGISTPKLAVWEIPEGTLETDLLSRSIALTAAITSSSCALTTDCFWRVRTSAVRSGMDSRGVLRLQNGLRSTILLLVTVDVDHLKIVVHFGLRPWT</sequence>
<dbReference type="EMBL" id="JXXN02006699">
    <property type="protein sequence ID" value="THD19330.1"/>
    <property type="molecule type" value="Genomic_DNA"/>
</dbReference>
<dbReference type="AlphaFoldDB" id="A0A4E0RWB2"/>
<keyword evidence="2" id="KW-1185">Reference proteome</keyword>